<accession>A0A067RAA2</accession>
<reference evidence="1 2" key="1">
    <citation type="journal article" date="2014" name="Nat. Commun.">
        <title>Molecular traces of alternative social organization in a termite genome.</title>
        <authorList>
            <person name="Terrapon N."/>
            <person name="Li C."/>
            <person name="Robertson H.M."/>
            <person name="Ji L."/>
            <person name="Meng X."/>
            <person name="Booth W."/>
            <person name="Chen Z."/>
            <person name="Childers C.P."/>
            <person name="Glastad K.M."/>
            <person name="Gokhale K."/>
            <person name="Gowin J."/>
            <person name="Gronenberg W."/>
            <person name="Hermansen R.A."/>
            <person name="Hu H."/>
            <person name="Hunt B.G."/>
            <person name="Huylmans A.K."/>
            <person name="Khalil S.M."/>
            <person name="Mitchell R.D."/>
            <person name="Munoz-Torres M.C."/>
            <person name="Mustard J.A."/>
            <person name="Pan H."/>
            <person name="Reese J.T."/>
            <person name="Scharf M.E."/>
            <person name="Sun F."/>
            <person name="Vogel H."/>
            <person name="Xiao J."/>
            <person name="Yang W."/>
            <person name="Yang Z."/>
            <person name="Yang Z."/>
            <person name="Zhou J."/>
            <person name="Zhu J."/>
            <person name="Brent C.S."/>
            <person name="Elsik C.G."/>
            <person name="Goodisman M.A."/>
            <person name="Liberles D.A."/>
            <person name="Roe R.M."/>
            <person name="Vargo E.L."/>
            <person name="Vilcinskas A."/>
            <person name="Wang J."/>
            <person name="Bornberg-Bauer E."/>
            <person name="Korb J."/>
            <person name="Zhang G."/>
            <person name="Liebig J."/>
        </authorList>
    </citation>
    <scope>NUCLEOTIDE SEQUENCE [LARGE SCALE GENOMIC DNA]</scope>
    <source>
        <tissue evidence="1">Whole organism</tissue>
    </source>
</reference>
<dbReference type="EMBL" id="KK852639">
    <property type="protein sequence ID" value="KDR19664.1"/>
    <property type="molecule type" value="Genomic_DNA"/>
</dbReference>
<evidence type="ECO:0000313" key="2">
    <source>
        <dbReference type="Proteomes" id="UP000027135"/>
    </source>
</evidence>
<gene>
    <name evidence="1" type="ORF">L798_06185</name>
</gene>
<dbReference type="Proteomes" id="UP000027135">
    <property type="component" value="Unassembled WGS sequence"/>
</dbReference>
<dbReference type="AlphaFoldDB" id="A0A067RAA2"/>
<keyword evidence="2" id="KW-1185">Reference proteome</keyword>
<evidence type="ECO:0000313" key="1">
    <source>
        <dbReference type="EMBL" id="KDR19664.1"/>
    </source>
</evidence>
<organism evidence="1 2">
    <name type="scientific">Zootermopsis nevadensis</name>
    <name type="common">Dampwood termite</name>
    <dbReference type="NCBI Taxonomy" id="136037"/>
    <lineage>
        <taxon>Eukaryota</taxon>
        <taxon>Metazoa</taxon>
        <taxon>Ecdysozoa</taxon>
        <taxon>Arthropoda</taxon>
        <taxon>Hexapoda</taxon>
        <taxon>Insecta</taxon>
        <taxon>Pterygota</taxon>
        <taxon>Neoptera</taxon>
        <taxon>Polyneoptera</taxon>
        <taxon>Dictyoptera</taxon>
        <taxon>Blattodea</taxon>
        <taxon>Blattoidea</taxon>
        <taxon>Termitoidae</taxon>
        <taxon>Termopsidae</taxon>
        <taxon>Zootermopsis</taxon>
    </lineage>
</organism>
<protein>
    <submittedName>
        <fullName evidence="1">Uncharacterized protein</fullName>
    </submittedName>
</protein>
<sequence>MKLPDDKNPSIVWDPDKKRWTHVDGDGGDSLPPLRRASELPIMAQSVYPASGSNVDRLTGPGRGSSSRDIIMEYYCRIGCIQVWN</sequence>
<proteinExistence type="predicted"/>
<name>A0A067RAA2_ZOONE</name>
<dbReference type="InParanoid" id="A0A067RAA2"/>